<dbReference type="CDD" id="cd23945">
    <property type="entry name" value="PAPS_reductase"/>
    <property type="match status" value="1"/>
</dbReference>
<comment type="function">
    <text evidence="3">Catalyzes the formation of sulfite from phosphoadenosine 5'-phosphosulfate (PAPS) using thioredoxin as an electron donor.</text>
</comment>
<dbReference type="EMBL" id="JADIKF010000037">
    <property type="protein sequence ID" value="MBM7129119.1"/>
    <property type="molecule type" value="Genomic_DNA"/>
</dbReference>
<sequence length="240" mass="27414">MSLPSPELAARDPNTLAKLDAWLLGRTAEERVEWALRELPGAHVLSSSFGAQSAVSLHLLTQQLPSIPVIVVDTGYLFAETYRFIDALTERLSLNLHVVRPALTPAWLEARHGQLWNQGREGIDRYNRLAKVEPMQQALATLEAGTWFAGLRRQQSLSRAATPVLDHRQGRWKMHPIIDWTDRDIGLYLRRHDLPYHPLWDKGYVSIGDTHTTARWEPGMREEDTRFFGIKRECGLHLDV</sequence>
<dbReference type="PIRSF" id="PIRSF000857">
    <property type="entry name" value="PAPS_reductase"/>
    <property type="match status" value="1"/>
</dbReference>
<feature type="domain" description="Phosphoadenosine phosphosulphate reductase" evidence="4">
    <location>
        <begin position="43"/>
        <end position="214"/>
    </location>
</feature>
<dbReference type="SUPFAM" id="SSF52402">
    <property type="entry name" value="Adenine nucleotide alpha hydrolases-like"/>
    <property type="match status" value="1"/>
</dbReference>
<gene>
    <name evidence="3" type="primary">cysH</name>
    <name evidence="5" type="ORF">ISS99_06255</name>
</gene>
<keyword evidence="6" id="KW-1185">Reference proteome</keyword>
<evidence type="ECO:0000313" key="6">
    <source>
        <dbReference type="Proteomes" id="UP001430193"/>
    </source>
</evidence>
<reference evidence="5" key="1">
    <citation type="submission" date="2020-10" db="EMBL/GenBank/DDBJ databases">
        <title>Phylogeny of dyella-like bacteria.</title>
        <authorList>
            <person name="Fu J."/>
        </authorList>
    </citation>
    <scope>NUCLEOTIDE SEQUENCE</scope>
    <source>
        <strain evidence="5">DHON07</strain>
    </source>
</reference>
<dbReference type="InterPro" id="IPR002500">
    <property type="entry name" value="PAPS_reduct_dom"/>
</dbReference>
<dbReference type="NCBIfam" id="TIGR02057">
    <property type="entry name" value="PAPS_reductase"/>
    <property type="match status" value="1"/>
</dbReference>
<evidence type="ECO:0000259" key="4">
    <source>
        <dbReference type="Pfam" id="PF01507"/>
    </source>
</evidence>
<evidence type="ECO:0000256" key="2">
    <source>
        <dbReference type="ARBA" id="ARBA00023002"/>
    </source>
</evidence>
<comment type="caution">
    <text evidence="5">The sequence shown here is derived from an EMBL/GenBank/DDBJ whole genome shotgun (WGS) entry which is preliminary data.</text>
</comment>
<keyword evidence="2 3" id="KW-0560">Oxidoreductase</keyword>
<evidence type="ECO:0000313" key="5">
    <source>
        <dbReference type="EMBL" id="MBM7129119.1"/>
    </source>
</evidence>
<comment type="pathway">
    <text evidence="3">Sulfur metabolism; hydrogen sulfide biosynthesis; sulfite from sulfate: step 3/3.</text>
</comment>
<proteinExistence type="inferred from homology"/>
<dbReference type="InterPro" id="IPR014729">
    <property type="entry name" value="Rossmann-like_a/b/a_fold"/>
</dbReference>
<dbReference type="EC" id="1.8.4.8" evidence="3"/>
<dbReference type="NCBIfam" id="TIGR00434">
    <property type="entry name" value="cysH"/>
    <property type="match status" value="1"/>
</dbReference>
<dbReference type="NCBIfam" id="NF002537">
    <property type="entry name" value="PRK02090.1"/>
    <property type="match status" value="1"/>
</dbReference>
<dbReference type="HAMAP" id="MF_00063">
    <property type="entry name" value="CysH"/>
    <property type="match status" value="1"/>
</dbReference>
<dbReference type="PANTHER" id="PTHR46509:SF1">
    <property type="entry name" value="PHOSPHOADENOSINE PHOSPHOSULFATE REDUCTASE"/>
    <property type="match status" value="1"/>
</dbReference>
<dbReference type="Gene3D" id="3.40.50.620">
    <property type="entry name" value="HUPs"/>
    <property type="match status" value="1"/>
</dbReference>
<comment type="catalytic activity">
    <reaction evidence="3">
        <text>[thioredoxin]-disulfide + sulfite + adenosine 3',5'-bisphosphate + 2 H(+) = [thioredoxin]-dithiol + 3'-phosphoadenylyl sulfate</text>
        <dbReference type="Rhea" id="RHEA:11724"/>
        <dbReference type="Rhea" id="RHEA-COMP:10698"/>
        <dbReference type="Rhea" id="RHEA-COMP:10700"/>
        <dbReference type="ChEBI" id="CHEBI:15378"/>
        <dbReference type="ChEBI" id="CHEBI:17359"/>
        <dbReference type="ChEBI" id="CHEBI:29950"/>
        <dbReference type="ChEBI" id="CHEBI:50058"/>
        <dbReference type="ChEBI" id="CHEBI:58339"/>
        <dbReference type="ChEBI" id="CHEBI:58343"/>
        <dbReference type="EC" id="1.8.4.8"/>
    </reaction>
</comment>
<protein>
    <recommendedName>
        <fullName evidence="3">Phosphoadenosine 5'-phosphosulfate reductase</fullName>
        <shortName evidence="3">PAPS reductase</shortName>
        <ecNumber evidence="3">1.8.4.8</ecNumber>
    </recommendedName>
    <alternativeName>
        <fullName evidence="3">3'-phosphoadenylylsulfate reductase</fullName>
    </alternativeName>
    <alternativeName>
        <fullName evidence="3">PAPS reductase, thioredoxin dependent</fullName>
    </alternativeName>
    <alternativeName>
        <fullName evidence="3">PAPS sulfotransferase</fullName>
    </alternativeName>
    <alternativeName>
        <fullName evidence="3">PAdoPS reductase</fullName>
    </alternativeName>
</protein>
<comment type="caution">
    <text evidence="3">Lacks conserved residue(s) required for the propagation of feature annotation.</text>
</comment>
<dbReference type="PANTHER" id="PTHR46509">
    <property type="entry name" value="PHOSPHOADENOSINE PHOSPHOSULFATE REDUCTASE"/>
    <property type="match status" value="1"/>
</dbReference>
<dbReference type="RefSeq" id="WP_204630746.1">
    <property type="nucleotide sequence ID" value="NZ_BSOC01000004.1"/>
</dbReference>
<keyword evidence="3" id="KW-0963">Cytoplasm</keyword>
<dbReference type="GO" id="GO:0004604">
    <property type="term" value="F:phosphoadenylyl-sulfate reductase (thioredoxin) activity"/>
    <property type="evidence" value="ECO:0007669"/>
    <property type="project" value="UniProtKB-EC"/>
</dbReference>
<organism evidence="5 6">
    <name type="scientific">Dyella mobilis</name>
    <dbReference type="NCBI Taxonomy" id="1849582"/>
    <lineage>
        <taxon>Bacteria</taxon>
        <taxon>Pseudomonadati</taxon>
        <taxon>Pseudomonadota</taxon>
        <taxon>Gammaproteobacteria</taxon>
        <taxon>Lysobacterales</taxon>
        <taxon>Rhodanobacteraceae</taxon>
        <taxon>Dyella</taxon>
    </lineage>
</organism>
<evidence type="ECO:0000256" key="3">
    <source>
        <dbReference type="HAMAP-Rule" id="MF_00063"/>
    </source>
</evidence>
<accession>A0ABS2KDE7</accession>
<evidence type="ECO:0000256" key="1">
    <source>
        <dbReference type="ARBA" id="ARBA00009732"/>
    </source>
</evidence>
<comment type="subcellular location">
    <subcellularLocation>
        <location evidence="3">Cytoplasm</location>
    </subcellularLocation>
</comment>
<name>A0ABS2KDE7_9GAMM</name>
<dbReference type="Pfam" id="PF01507">
    <property type="entry name" value="PAPS_reduct"/>
    <property type="match status" value="1"/>
</dbReference>
<dbReference type="InterPro" id="IPR011800">
    <property type="entry name" value="PAPS_reductase_CysH"/>
</dbReference>
<dbReference type="InterPro" id="IPR004511">
    <property type="entry name" value="PAPS/APS_Rdtase"/>
</dbReference>
<dbReference type="Proteomes" id="UP001430193">
    <property type="component" value="Unassembled WGS sequence"/>
</dbReference>
<comment type="similarity">
    <text evidence="1 3">Belongs to the PAPS reductase family. CysH subfamily.</text>
</comment>
<feature type="active site" description="Nucleophile; cysteine thiosulfonate intermediate" evidence="3">
    <location>
        <position position="234"/>
    </location>
</feature>